<dbReference type="HOGENOM" id="CLU_2390510_0_0_1"/>
<sequence>MSIGLLLGRKHTSNKQVVEAEVVLQEDQVVGASWQMQHVYNYGASNNGYYLRNVSSIGYDVLFDHMWHRAPGRDDVDACRLAPAYVGCASRWPG</sequence>
<dbReference type="EMBL" id="HG670306">
    <property type="protein sequence ID" value="CDM82227.1"/>
    <property type="molecule type" value="Genomic_DNA"/>
</dbReference>
<organism evidence="1">
    <name type="scientific">Triticum aestivum</name>
    <name type="common">Wheat</name>
    <dbReference type="NCBI Taxonomy" id="4565"/>
    <lineage>
        <taxon>Eukaryota</taxon>
        <taxon>Viridiplantae</taxon>
        <taxon>Streptophyta</taxon>
        <taxon>Embryophyta</taxon>
        <taxon>Tracheophyta</taxon>
        <taxon>Spermatophyta</taxon>
        <taxon>Magnoliopsida</taxon>
        <taxon>Liliopsida</taxon>
        <taxon>Poales</taxon>
        <taxon>Poaceae</taxon>
        <taxon>BOP clade</taxon>
        <taxon>Pooideae</taxon>
        <taxon>Triticodae</taxon>
        <taxon>Triticeae</taxon>
        <taxon>Triticinae</taxon>
        <taxon>Triticum</taxon>
    </lineage>
</organism>
<proteinExistence type="predicted"/>
<gene>
    <name evidence="1" type="ORF">TRAES_3BF098600040CFD_c1</name>
</gene>
<dbReference type="AlphaFoldDB" id="A0A077RYM6"/>
<reference evidence="1" key="1">
    <citation type="journal article" date="2014" name="Science">
        <title>Structural and functional partitioning of bread wheat chromosome 3B.</title>
        <authorList>
            <person name="Choulet F."/>
            <person name="Alberti A."/>
            <person name="Theil S."/>
            <person name="Glover N."/>
            <person name="Barbe V."/>
            <person name="Daron J."/>
            <person name="Pingault L."/>
            <person name="Sourdille P."/>
            <person name="Couloux A."/>
            <person name="Paux E."/>
            <person name="Leroy P."/>
            <person name="Mangenot S."/>
            <person name="Guilhot N."/>
            <person name="Le Gouis J."/>
            <person name="Balfourier F."/>
            <person name="Alaux M."/>
            <person name="Jamilloux V."/>
            <person name="Poulain J."/>
            <person name="Durand C."/>
            <person name="Bellec A."/>
            <person name="Gaspin C."/>
            <person name="Safar J."/>
            <person name="Dolezel J."/>
            <person name="Rogers J."/>
            <person name="Vandepoele K."/>
            <person name="Aury J.M."/>
            <person name="Mayer K."/>
            <person name="Berges H."/>
            <person name="Quesneville H."/>
            <person name="Wincker P."/>
            <person name="Feuillet C."/>
        </authorList>
    </citation>
    <scope>NUCLEOTIDE SEQUENCE</scope>
</reference>
<name>A0A077RYM6_WHEAT</name>
<protein>
    <submittedName>
        <fullName evidence="1">Uncharacterized protein</fullName>
    </submittedName>
</protein>
<accession>A0A077RYM6</accession>
<evidence type="ECO:0000313" key="1">
    <source>
        <dbReference type="EMBL" id="CDM82227.1"/>
    </source>
</evidence>